<dbReference type="InterPro" id="IPR043428">
    <property type="entry name" value="LivM-like"/>
</dbReference>
<name>A0A1H4XEQ4_RHOJO</name>
<feature type="transmembrane region" description="Helical" evidence="7">
    <location>
        <begin position="332"/>
        <end position="355"/>
    </location>
</feature>
<gene>
    <name evidence="8" type="ORF">SAMN04490220_3298</name>
</gene>
<dbReference type="AlphaFoldDB" id="A0A1H4XEQ4"/>
<feature type="transmembrane region" description="Helical" evidence="7">
    <location>
        <begin position="292"/>
        <end position="312"/>
    </location>
</feature>
<dbReference type="EMBL" id="FNTL01000004">
    <property type="protein sequence ID" value="SED03640.1"/>
    <property type="molecule type" value="Genomic_DNA"/>
</dbReference>
<feature type="transmembrane region" description="Helical" evidence="7">
    <location>
        <begin position="27"/>
        <end position="45"/>
    </location>
</feature>
<evidence type="ECO:0000256" key="3">
    <source>
        <dbReference type="ARBA" id="ARBA00022692"/>
    </source>
</evidence>
<dbReference type="GO" id="GO:0005886">
    <property type="term" value="C:plasma membrane"/>
    <property type="evidence" value="ECO:0007669"/>
    <property type="project" value="UniProtKB-SubCell"/>
</dbReference>
<keyword evidence="2" id="KW-1003">Cell membrane</keyword>
<evidence type="ECO:0000256" key="2">
    <source>
        <dbReference type="ARBA" id="ARBA00022475"/>
    </source>
</evidence>
<protein>
    <submittedName>
        <fullName evidence="8">Amino acid/amide ABC transporter membrane protein 2, HAAT family</fullName>
    </submittedName>
</protein>
<keyword evidence="4 7" id="KW-1133">Transmembrane helix</keyword>
<evidence type="ECO:0000313" key="9">
    <source>
        <dbReference type="Proteomes" id="UP000183407"/>
    </source>
</evidence>
<evidence type="ECO:0000256" key="6">
    <source>
        <dbReference type="SAM" id="MobiDB-lite"/>
    </source>
</evidence>
<keyword evidence="5 7" id="KW-0472">Membrane</keyword>
<keyword evidence="3 7" id="KW-0812">Transmembrane</keyword>
<feature type="transmembrane region" description="Helical" evidence="7">
    <location>
        <begin position="57"/>
        <end position="75"/>
    </location>
</feature>
<organism evidence="8 9">
    <name type="scientific">Rhodococcus jostii</name>
    <dbReference type="NCBI Taxonomy" id="132919"/>
    <lineage>
        <taxon>Bacteria</taxon>
        <taxon>Bacillati</taxon>
        <taxon>Actinomycetota</taxon>
        <taxon>Actinomycetes</taxon>
        <taxon>Mycobacteriales</taxon>
        <taxon>Nocardiaceae</taxon>
        <taxon>Rhodococcus</taxon>
    </lineage>
</organism>
<dbReference type="PANTHER" id="PTHR30482">
    <property type="entry name" value="HIGH-AFFINITY BRANCHED-CHAIN AMINO ACID TRANSPORT SYSTEM PERMEASE"/>
    <property type="match status" value="1"/>
</dbReference>
<comment type="subcellular location">
    <subcellularLocation>
        <location evidence="1">Cell membrane</location>
        <topology evidence="1">Multi-pass membrane protein</topology>
    </subcellularLocation>
</comment>
<evidence type="ECO:0000256" key="5">
    <source>
        <dbReference type="ARBA" id="ARBA00023136"/>
    </source>
</evidence>
<feature type="transmembrane region" description="Helical" evidence="7">
    <location>
        <begin position="242"/>
        <end position="262"/>
    </location>
</feature>
<accession>A0A1H4XEQ4</accession>
<dbReference type="CDD" id="cd06581">
    <property type="entry name" value="TM_PBP1_LivM_like"/>
    <property type="match status" value="1"/>
</dbReference>
<feature type="region of interest" description="Disordered" evidence="6">
    <location>
        <begin position="366"/>
        <end position="391"/>
    </location>
</feature>
<sequence>MIPLSTTQTQLPVDRGPAKMHPRRIPVGARVGLAVILALAALPMLDVPVPILLPGQLSSSGSLLILSIGLVFAGVAISFDVVFGYTGLLSAGHALVFALGIYATNLLMHAGLGYFSAAALAIVLSGLVNTALGAITLRVKAVAFTMVTLAFGEAFYILLLVDPVGIFGGEEGLPVAFKQIPDLLASARDVRWLYWLSLAFAVVAYLAAWMATRSRCGQVWQAIRENEDRVESLGLFSYSYKLVAYAFGGVIAAAGGAVYLLIARGANPSSASVHFSLALIVMVVLGGRGRLWGAAIGGIVYGILTLRLPELSTSGVLDGLPEWAGRTVSEPLFVLGFLFILIVLFFPDGIVGLVYRTNSWLRTMRSQTTSRNGRNLPPNGPIGVDEIRKSN</sequence>
<evidence type="ECO:0000256" key="7">
    <source>
        <dbReference type="SAM" id="Phobius"/>
    </source>
</evidence>
<feature type="transmembrane region" description="Helical" evidence="7">
    <location>
        <begin position="192"/>
        <end position="211"/>
    </location>
</feature>
<feature type="transmembrane region" description="Helical" evidence="7">
    <location>
        <begin position="114"/>
        <end position="135"/>
    </location>
</feature>
<feature type="transmembrane region" description="Helical" evidence="7">
    <location>
        <begin position="142"/>
        <end position="161"/>
    </location>
</feature>
<dbReference type="OrthoDB" id="9814461at2"/>
<feature type="transmembrane region" description="Helical" evidence="7">
    <location>
        <begin position="268"/>
        <end position="285"/>
    </location>
</feature>
<dbReference type="InterPro" id="IPR001851">
    <property type="entry name" value="ABC_transp_permease"/>
</dbReference>
<feature type="transmembrane region" description="Helical" evidence="7">
    <location>
        <begin position="82"/>
        <end position="102"/>
    </location>
</feature>
<evidence type="ECO:0000313" key="8">
    <source>
        <dbReference type="EMBL" id="SED03640.1"/>
    </source>
</evidence>
<dbReference type="GO" id="GO:0015658">
    <property type="term" value="F:branched-chain amino acid transmembrane transporter activity"/>
    <property type="evidence" value="ECO:0007669"/>
    <property type="project" value="InterPro"/>
</dbReference>
<reference evidence="9" key="1">
    <citation type="submission" date="2016-10" db="EMBL/GenBank/DDBJ databases">
        <authorList>
            <person name="Varghese N."/>
        </authorList>
    </citation>
    <scope>NUCLEOTIDE SEQUENCE [LARGE SCALE GENOMIC DNA]</scope>
    <source>
        <strain evidence="9">DSM 44719</strain>
    </source>
</reference>
<dbReference type="Pfam" id="PF02653">
    <property type="entry name" value="BPD_transp_2"/>
    <property type="match status" value="1"/>
</dbReference>
<dbReference type="Proteomes" id="UP000183407">
    <property type="component" value="Unassembled WGS sequence"/>
</dbReference>
<proteinExistence type="predicted"/>
<dbReference type="PANTHER" id="PTHR30482:SF10">
    <property type="entry name" value="HIGH-AFFINITY BRANCHED-CHAIN AMINO ACID TRANSPORT PROTEIN BRAE"/>
    <property type="match status" value="1"/>
</dbReference>
<evidence type="ECO:0000256" key="4">
    <source>
        <dbReference type="ARBA" id="ARBA00022989"/>
    </source>
</evidence>
<evidence type="ECO:0000256" key="1">
    <source>
        <dbReference type="ARBA" id="ARBA00004651"/>
    </source>
</evidence>